<dbReference type="AlphaFoldDB" id="A0A4Z1CLR9"/>
<evidence type="ECO:0000313" key="6">
    <source>
        <dbReference type="Proteomes" id="UP000297972"/>
    </source>
</evidence>
<organism evidence="5 6">
    <name type="scientific">Paracoccus liaowanqingii</name>
    <dbReference type="NCBI Taxonomy" id="2560053"/>
    <lineage>
        <taxon>Bacteria</taxon>
        <taxon>Pseudomonadati</taxon>
        <taxon>Pseudomonadota</taxon>
        <taxon>Alphaproteobacteria</taxon>
        <taxon>Rhodobacterales</taxon>
        <taxon>Paracoccaceae</taxon>
        <taxon>Paracoccus</taxon>
    </lineage>
</organism>
<dbReference type="InterPro" id="IPR037165">
    <property type="entry name" value="AldOxase/xan_DH_Mopterin-bd_sf"/>
</dbReference>
<dbReference type="GO" id="GO:0016491">
    <property type="term" value="F:oxidoreductase activity"/>
    <property type="evidence" value="ECO:0007669"/>
    <property type="project" value="UniProtKB-KW"/>
</dbReference>
<evidence type="ECO:0000256" key="3">
    <source>
        <dbReference type="SAM" id="SignalP"/>
    </source>
</evidence>
<keyword evidence="2" id="KW-0560">Oxidoreductase</keyword>
<evidence type="ECO:0000259" key="4">
    <source>
        <dbReference type="SMART" id="SM01008"/>
    </source>
</evidence>
<gene>
    <name evidence="5" type="ORF">E4L95_08440</name>
</gene>
<dbReference type="EMBL" id="SRPG01000062">
    <property type="protein sequence ID" value="TGN61979.1"/>
    <property type="molecule type" value="Genomic_DNA"/>
</dbReference>
<dbReference type="InterPro" id="IPR046867">
    <property type="entry name" value="AldOxase/xan_DH_MoCoBD2"/>
</dbReference>
<feature type="domain" description="Aldehyde oxidase/xanthine dehydrogenase a/b hammerhead" evidence="4">
    <location>
        <begin position="62"/>
        <end position="174"/>
    </location>
</feature>
<dbReference type="PROSITE" id="PS51318">
    <property type="entry name" value="TAT"/>
    <property type="match status" value="1"/>
</dbReference>
<dbReference type="PANTHER" id="PTHR11908">
    <property type="entry name" value="XANTHINE DEHYDROGENASE"/>
    <property type="match status" value="1"/>
</dbReference>
<keyword evidence="3" id="KW-0732">Signal</keyword>
<feature type="chain" id="PRO_5021453606" evidence="3">
    <location>
        <begin position="36"/>
        <end position="793"/>
    </location>
</feature>
<feature type="signal peptide" evidence="3">
    <location>
        <begin position="1"/>
        <end position="35"/>
    </location>
</feature>
<dbReference type="SUPFAM" id="SSF54665">
    <property type="entry name" value="CO dehydrogenase molybdoprotein N-domain-like"/>
    <property type="match status" value="1"/>
</dbReference>
<dbReference type="InterPro" id="IPR008274">
    <property type="entry name" value="AldOxase/xan_DH_MoCoBD1"/>
</dbReference>
<dbReference type="InterPro" id="IPR036856">
    <property type="entry name" value="Ald_Oxase/Xan_DH_a/b_sf"/>
</dbReference>
<dbReference type="Pfam" id="PF20256">
    <property type="entry name" value="MoCoBD_2"/>
    <property type="match status" value="1"/>
</dbReference>
<evidence type="ECO:0000256" key="2">
    <source>
        <dbReference type="ARBA" id="ARBA00023002"/>
    </source>
</evidence>
<accession>A0A4Z1CLR9</accession>
<dbReference type="Gene3D" id="3.90.1170.50">
    <property type="entry name" value="Aldehyde oxidase/xanthine dehydrogenase, a/b hammerhead"/>
    <property type="match status" value="1"/>
</dbReference>
<dbReference type="GO" id="GO:0005506">
    <property type="term" value="F:iron ion binding"/>
    <property type="evidence" value="ECO:0007669"/>
    <property type="project" value="InterPro"/>
</dbReference>
<keyword evidence="6" id="KW-1185">Reference proteome</keyword>
<dbReference type="RefSeq" id="WP_135817227.1">
    <property type="nucleotide sequence ID" value="NZ_SRPG01000062.1"/>
</dbReference>
<proteinExistence type="predicted"/>
<dbReference type="InterPro" id="IPR016208">
    <property type="entry name" value="Ald_Oxase/xanthine_DH-like"/>
</dbReference>
<keyword evidence="1" id="KW-0500">Molybdenum</keyword>
<dbReference type="SMART" id="SM01008">
    <property type="entry name" value="Ald_Xan_dh_C"/>
    <property type="match status" value="1"/>
</dbReference>
<dbReference type="InterPro" id="IPR006311">
    <property type="entry name" value="TAT_signal"/>
</dbReference>
<evidence type="ECO:0000256" key="1">
    <source>
        <dbReference type="ARBA" id="ARBA00022505"/>
    </source>
</evidence>
<dbReference type="OrthoDB" id="9758509at2"/>
<name>A0A4Z1CLR9_9RHOB</name>
<dbReference type="Pfam" id="PF01315">
    <property type="entry name" value="Ald_Xan_dh_C"/>
    <property type="match status" value="1"/>
</dbReference>
<protein>
    <submittedName>
        <fullName evidence="5">Xanthine dehydrogenase family protein molybdopterin-binding subunit</fullName>
    </submittedName>
</protein>
<dbReference type="SUPFAM" id="SSF56003">
    <property type="entry name" value="Molybdenum cofactor-binding domain"/>
    <property type="match status" value="1"/>
</dbReference>
<dbReference type="PANTHER" id="PTHR11908:SF132">
    <property type="entry name" value="ALDEHYDE OXIDASE 1-RELATED"/>
    <property type="match status" value="1"/>
</dbReference>
<dbReference type="Pfam" id="PF02738">
    <property type="entry name" value="MoCoBD_1"/>
    <property type="match status" value="1"/>
</dbReference>
<sequence>MTGFPDMKRRTVLQVGTAAAGAAAAGLGLSTSAGAIEATDATTARSGIGAGAVRADGGLKITGAARYAIEQQLDGLVHGVVVSSTTPSGRIVAVDTTAAEAAPGVIAVYTAANAPQIFQATTTDTGGAAVEAFTPLRDDLVRYNGMHLAFVVAGTFEEATEAAHLIRVDYEPDDFIIDLNDPNAQPEPMAGADAIWGDAAAAMATAAVTVEEEYSHPRNYSAPMEPHACIASWADDRMTVWEPSQWVGGGRAVIAEWMGLDLDQVQVLSPYVGGGFGSKIAPHAHVAMACAASRALNRPVKASLTRQQTFTGISGRPAARTTLKIGADAEGRIVAIEQTGANEAAIDESYMEPSNSVTKLMYAVPNIHSVHSVVPVNARRPGWMRAPMETMSIFALETAMDELSYKIGIDPVELRLRNWADRDPSDNTPWSTRQLREAYIAGAEAIGWSARNPEPRSMREGRELIGYGMAAGTYPILRTPAEARIVLLADGSAEVHSAGVDIGTGTYTILAQTAADILGIPSQRIRVRLGDTSLPRSPLAGGSQLANSLTDAVHTAAQSARDAVLALAASDPASPLRTGDARDLVFSDGMIRPARRLSGGYSIAELLQAMGRDRFEMVGGSFAADATEATRNAAAGSFAAMQGPNSNGVSKHSWIAQFVEVRVDEDFGTVRVKRMVAAVDSGLIYNPRLAESQWQGGMIMGIGQALLEEGVIDPRDGRTVNANLADYVVPVNADVPEITTISVGIPDTYSSTLGGKGVGEIGICGVAPAIGNAVFHATGRRIRHLPIKLEKLH</sequence>
<dbReference type="InterPro" id="IPR000674">
    <property type="entry name" value="Ald_Oxase/Xan_DH_a/b"/>
</dbReference>
<dbReference type="Gene3D" id="3.30.365.10">
    <property type="entry name" value="Aldehyde oxidase/xanthine dehydrogenase, molybdopterin binding domain"/>
    <property type="match status" value="4"/>
</dbReference>
<reference evidence="5 6" key="1">
    <citation type="submission" date="2019-03" db="EMBL/GenBank/DDBJ databases">
        <authorList>
            <person name="Li J."/>
        </authorList>
    </citation>
    <scope>NUCLEOTIDE SEQUENCE [LARGE SCALE GENOMIC DNA]</scope>
    <source>
        <strain evidence="5 6">3058</strain>
    </source>
</reference>
<comment type="caution">
    <text evidence="5">The sequence shown here is derived from an EMBL/GenBank/DDBJ whole genome shotgun (WGS) entry which is preliminary data.</text>
</comment>
<dbReference type="Proteomes" id="UP000297972">
    <property type="component" value="Unassembled WGS sequence"/>
</dbReference>
<evidence type="ECO:0000313" key="5">
    <source>
        <dbReference type="EMBL" id="TGN61979.1"/>
    </source>
</evidence>